<dbReference type="InterPro" id="IPR052182">
    <property type="entry name" value="Glycogen/Maltodextrin_Phosph"/>
</dbReference>
<dbReference type="SUPFAM" id="SSF53756">
    <property type="entry name" value="UDP-Glycosyltransferase/glycogen phosphorylase"/>
    <property type="match status" value="1"/>
</dbReference>
<dbReference type="PANTHER" id="PTHR42655:SF1">
    <property type="entry name" value="GLYCOGEN PHOSPHORYLASE"/>
    <property type="match status" value="1"/>
</dbReference>
<evidence type="ECO:0000256" key="1">
    <source>
        <dbReference type="ARBA" id="ARBA00006047"/>
    </source>
</evidence>
<dbReference type="InterPro" id="IPR000811">
    <property type="entry name" value="Glyco_trans_35"/>
</dbReference>
<feature type="non-terminal residue" evidence="2">
    <location>
        <position position="248"/>
    </location>
</feature>
<gene>
    <name evidence="2" type="ORF">OBE_07954</name>
</gene>
<dbReference type="PANTHER" id="PTHR42655">
    <property type="entry name" value="GLYCOGEN PHOSPHORYLASE"/>
    <property type="match status" value="1"/>
</dbReference>
<organism evidence="2">
    <name type="scientific">human gut metagenome</name>
    <dbReference type="NCBI Taxonomy" id="408170"/>
    <lineage>
        <taxon>unclassified sequences</taxon>
        <taxon>metagenomes</taxon>
        <taxon>organismal metagenomes</taxon>
    </lineage>
</organism>
<comment type="caution">
    <text evidence="2">The sequence shown here is derived from an EMBL/GenBank/DDBJ whole genome shotgun (WGS) entry which is preliminary data.</text>
</comment>
<dbReference type="GO" id="GO:0030170">
    <property type="term" value="F:pyridoxal phosphate binding"/>
    <property type="evidence" value="ECO:0007669"/>
    <property type="project" value="InterPro"/>
</dbReference>
<reference evidence="2" key="1">
    <citation type="journal article" date="2013" name="Environ. Microbiol.">
        <title>Microbiota from the distal guts of lean and obese adolescents exhibit partial functional redundancy besides clear differences in community structure.</title>
        <authorList>
            <person name="Ferrer M."/>
            <person name="Ruiz A."/>
            <person name="Lanza F."/>
            <person name="Haange S.B."/>
            <person name="Oberbach A."/>
            <person name="Till H."/>
            <person name="Bargiela R."/>
            <person name="Campoy C."/>
            <person name="Segura M.T."/>
            <person name="Richter M."/>
            <person name="von Bergen M."/>
            <person name="Seifert J."/>
            <person name="Suarez A."/>
        </authorList>
    </citation>
    <scope>NUCLEOTIDE SEQUENCE</scope>
</reference>
<protein>
    <submittedName>
        <fullName evidence="2">Maltodextrin phosphorylase</fullName>
    </submittedName>
</protein>
<name>K1SP93_9ZZZZ</name>
<dbReference type="GO" id="GO:0005975">
    <property type="term" value="P:carbohydrate metabolic process"/>
    <property type="evidence" value="ECO:0007669"/>
    <property type="project" value="InterPro"/>
</dbReference>
<dbReference type="Pfam" id="PF00343">
    <property type="entry name" value="Phosphorylase"/>
    <property type="match status" value="1"/>
</dbReference>
<proteinExistence type="inferred from homology"/>
<evidence type="ECO:0000313" key="2">
    <source>
        <dbReference type="EMBL" id="EKC62487.1"/>
    </source>
</evidence>
<dbReference type="NCBIfam" id="TIGR02094">
    <property type="entry name" value="more_P_ylases"/>
    <property type="match status" value="1"/>
</dbReference>
<accession>K1SP93</accession>
<dbReference type="GO" id="GO:0008184">
    <property type="term" value="F:glycogen phosphorylase activity"/>
    <property type="evidence" value="ECO:0007669"/>
    <property type="project" value="InterPro"/>
</dbReference>
<sequence>MWEERMKLKNKLIRHIRKRYSDPNQVRLESPRQMLQIIDGIKPDVLTIGFARRFATYKRAYLLFTNLDRLSEIVNNKERPVQFIFAGKAHPNDKPGQDLIKRIVEVAAMPQFVGKIIFLQNYDMELARRMVQGVDVWLNTPTRPLEASGTSGEKCVMNGVMQFSVLDGWWVEGYKEGAGWMLPMERTFADQHYQDELDAEMIYNTIEEQIAPKYYDRDAHGIPHAWVASVKKCVADIASNFTTNRMLI</sequence>
<dbReference type="EMBL" id="AJWZ01005467">
    <property type="protein sequence ID" value="EKC62487.1"/>
    <property type="molecule type" value="Genomic_DNA"/>
</dbReference>
<dbReference type="AlphaFoldDB" id="K1SP93"/>
<dbReference type="InterPro" id="IPR011834">
    <property type="entry name" value="Agluc_phsphrylas"/>
</dbReference>
<comment type="similarity">
    <text evidence="1">Belongs to the glycogen phosphorylase family.</text>
</comment>
<dbReference type="Gene3D" id="3.40.50.2000">
    <property type="entry name" value="Glycogen Phosphorylase B"/>
    <property type="match status" value="1"/>
</dbReference>